<keyword evidence="3" id="KW-1185">Reference proteome</keyword>
<evidence type="ECO:0000313" key="3">
    <source>
        <dbReference type="Proteomes" id="UP000186168"/>
    </source>
</evidence>
<dbReference type="EMBL" id="ASQP01000447">
    <property type="protein sequence ID" value="OMI34741.1"/>
    <property type="molecule type" value="Genomic_DNA"/>
</dbReference>
<accession>A0A1R1S8Q5</accession>
<dbReference type="Gene3D" id="3.40.50.10840">
    <property type="entry name" value="Putative sugar-binding, N-terminal domain"/>
    <property type="match status" value="1"/>
</dbReference>
<evidence type="ECO:0000313" key="2">
    <source>
        <dbReference type="EMBL" id="OMI34741.1"/>
    </source>
</evidence>
<feature type="non-terminal residue" evidence="2">
    <location>
        <position position="144"/>
    </location>
</feature>
<sequence length="144" mass="14052">MEPTPSRRLLAVADDLSGAAETAAGLASRTTRSRVVLVGTAAAPRHPGEATVLDLDSRQLSAAEAARAVSAALALSPSGDTLVLKKIDSLLRGNIAAEVAALAAGGAGVVVAPALPAAGRSVRGGVVHLGATPLTAPTPGAPSR</sequence>
<comment type="caution">
    <text evidence="2">The sequence shown here is derived from an EMBL/GenBank/DDBJ whole genome shotgun (WGS) entry which is preliminary data.</text>
</comment>
<dbReference type="Proteomes" id="UP000186168">
    <property type="component" value="Unassembled WGS sequence"/>
</dbReference>
<dbReference type="Pfam" id="PF07005">
    <property type="entry name" value="SBD_N"/>
    <property type="match status" value="1"/>
</dbReference>
<name>A0A1R1S8Q5_9ACTN</name>
<dbReference type="RefSeq" id="WP_249025556.1">
    <property type="nucleotide sequence ID" value="NZ_ASQP01000447.1"/>
</dbReference>
<gene>
    <name evidence="2" type="ORF">SPAR_34996</name>
</gene>
<evidence type="ECO:0000259" key="1">
    <source>
        <dbReference type="Pfam" id="PF07005"/>
    </source>
</evidence>
<dbReference type="SUPFAM" id="SSF142764">
    <property type="entry name" value="YgbK-like"/>
    <property type="match status" value="1"/>
</dbReference>
<feature type="domain" description="Four-carbon acid sugar kinase N-terminal" evidence="1">
    <location>
        <begin position="10"/>
        <end position="137"/>
    </location>
</feature>
<dbReference type="AlphaFoldDB" id="A0A1R1S8Q5"/>
<dbReference type="InterPro" id="IPR037051">
    <property type="entry name" value="4-carb_acid_sugar_kinase_N_sf"/>
</dbReference>
<reference evidence="2 3" key="1">
    <citation type="submission" date="2013-05" db="EMBL/GenBank/DDBJ databases">
        <title>Genome sequence of Streptomyces sparsogenes DSM 40356.</title>
        <authorList>
            <person name="Coyne S."/>
            <person name="Seebeck F.P."/>
        </authorList>
    </citation>
    <scope>NUCLEOTIDE SEQUENCE [LARGE SCALE GENOMIC DNA]</scope>
    <source>
        <strain evidence="2 3">DSM 40356</strain>
    </source>
</reference>
<dbReference type="InterPro" id="IPR010737">
    <property type="entry name" value="4-carb_acid_sugar_kinase_N"/>
</dbReference>
<protein>
    <submittedName>
        <fullName evidence="2">4-hydroxythreonine-4-phosphate dehydrogenase</fullName>
    </submittedName>
</protein>
<proteinExistence type="predicted"/>
<organism evidence="2 3">
    <name type="scientific">Streptomyces sparsogenes DSM 40356</name>
    <dbReference type="NCBI Taxonomy" id="1331668"/>
    <lineage>
        <taxon>Bacteria</taxon>
        <taxon>Bacillati</taxon>
        <taxon>Actinomycetota</taxon>
        <taxon>Actinomycetes</taxon>
        <taxon>Kitasatosporales</taxon>
        <taxon>Streptomycetaceae</taxon>
        <taxon>Streptomyces</taxon>
    </lineage>
</organism>